<organism evidence="3 4">
    <name type="scientific">Malassezia japonica</name>
    <dbReference type="NCBI Taxonomy" id="223818"/>
    <lineage>
        <taxon>Eukaryota</taxon>
        <taxon>Fungi</taxon>
        <taxon>Dikarya</taxon>
        <taxon>Basidiomycota</taxon>
        <taxon>Ustilaginomycotina</taxon>
        <taxon>Malasseziomycetes</taxon>
        <taxon>Malasseziales</taxon>
        <taxon>Malasseziaceae</taxon>
        <taxon>Malassezia</taxon>
    </lineage>
</organism>
<gene>
    <name evidence="3" type="primary">EFM5</name>
    <name evidence="3" type="ORF">MJAP1_001450</name>
</gene>
<feature type="transmembrane region" description="Helical" evidence="1">
    <location>
        <begin position="522"/>
        <end position="542"/>
    </location>
</feature>
<dbReference type="GO" id="GO:0044877">
    <property type="term" value="F:protein-containing complex binding"/>
    <property type="evidence" value="ECO:0007669"/>
    <property type="project" value="TreeGrafter"/>
</dbReference>
<evidence type="ECO:0000259" key="2">
    <source>
        <dbReference type="Pfam" id="PF01370"/>
    </source>
</evidence>
<dbReference type="SUPFAM" id="SSF51735">
    <property type="entry name" value="NAD(P)-binding Rossmann-fold domains"/>
    <property type="match status" value="1"/>
</dbReference>
<evidence type="ECO:0000313" key="4">
    <source>
        <dbReference type="Proteomes" id="UP001217754"/>
    </source>
</evidence>
<dbReference type="EMBL" id="CP119959">
    <property type="protein sequence ID" value="WFD38497.1"/>
    <property type="molecule type" value="Genomic_DNA"/>
</dbReference>
<dbReference type="Gene3D" id="3.40.50.720">
    <property type="entry name" value="NAD(P)-binding Rossmann-like Domain"/>
    <property type="match status" value="1"/>
</dbReference>
<keyword evidence="1" id="KW-0472">Membrane</keyword>
<dbReference type="InterPro" id="IPR036291">
    <property type="entry name" value="NAD(P)-bd_dom_sf"/>
</dbReference>
<dbReference type="Pfam" id="PF01370">
    <property type="entry name" value="Epimerase"/>
    <property type="match status" value="1"/>
</dbReference>
<dbReference type="GeneID" id="85225099"/>
<dbReference type="CDD" id="cd05271">
    <property type="entry name" value="NDUFA9_like_SDR_a"/>
    <property type="match status" value="1"/>
</dbReference>
<keyword evidence="1" id="KW-0812">Transmembrane</keyword>
<protein>
    <submittedName>
        <fullName evidence="3">Protein-lysine N-methyltransferase efm5</fullName>
    </submittedName>
</protein>
<evidence type="ECO:0000256" key="1">
    <source>
        <dbReference type="SAM" id="Phobius"/>
    </source>
</evidence>
<dbReference type="InterPro" id="IPR051207">
    <property type="entry name" value="ComplexI_NDUFA9_subunit"/>
</dbReference>
<dbReference type="PANTHER" id="PTHR12126:SF11">
    <property type="entry name" value="NADH DEHYDROGENASE [UBIQUINONE] 1 ALPHA SUBCOMPLEX SUBUNIT 9, MITOCHONDRIAL"/>
    <property type="match status" value="1"/>
</dbReference>
<evidence type="ECO:0000313" key="3">
    <source>
        <dbReference type="EMBL" id="WFD38497.1"/>
    </source>
</evidence>
<proteinExistence type="predicted"/>
<feature type="domain" description="NAD-dependent epimerase/dehydratase" evidence="2">
    <location>
        <begin position="60"/>
        <end position="246"/>
    </location>
</feature>
<dbReference type="InterPro" id="IPR001509">
    <property type="entry name" value="Epimerase_deHydtase"/>
</dbReference>
<name>A0AAF0F4Y2_9BASI</name>
<dbReference type="PANTHER" id="PTHR12126">
    <property type="entry name" value="NADH-UBIQUINONE OXIDOREDUCTASE 39 KDA SUBUNIT-RELATED"/>
    <property type="match status" value="1"/>
</dbReference>
<dbReference type="Proteomes" id="UP001217754">
    <property type="component" value="Chromosome 2"/>
</dbReference>
<dbReference type="AlphaFoldDB" id="A0AAF0F4Y2"/>
<accession>A0AAF0F4Y2</accession>
<keyword evidence="4" id="KW-1185">Reference proteome</keyword>
<dbReference type="InterPro" id="IPR018786">
    <property type="entry name" value="Mit_KHE1"/>
</dbReference>
<reference evidence="3" key="1">
    <citation type="submission" date="2023-03" db="EMBL/GenBank/DDBJ databases">
        <title>Mating type loci evolution in Malassezia.</title>
        <authorList>
            <person name="Coelho M.A."/>
        </authorList>
    </citation>
    <scope>NUCLEOTIDE SEQUENCE</scope>
    <source>
        <strain evidence="3">CBS 9431</strain>
    </source>
</reference>
<sequence length="647" mass="73214">MNMPLVAGVAPRACKAAAPAGVSVRTYMQDVVIKRKTGMPQVARGPYGLGRNSVTGSVATVFGATGFLGRYLVSKLAKRGTQVVVPYRDEEEKRHLRVLGDLGQIVPLEWDMRNDQQTLECLRHSDTVYNLTGRNYETKRFSFHDVHVEGARRIAEIAQSAGVARFVQMSHLSADANSPSGYLRTKALGEDAVRRSFDGATVVRPSSMYGHEDRFLNKLASWPITWKLNNMQTQYAPVHSLDVAQALAIIGETDAASIGQTYALPGPKTYTVRELLELVESVTYQKLISPDINVPKFIFKSVARLGEKGIWWPMFNADEVERRFISENPNVTGVKGFADLGIDPDVLEDVAILYLRRFRSHLRYEQPMSNAHTGAIKLKKRAYRVIDTATTYFTYLVHAAPAALTEKTPKAQASVMQRMINRASDFWVNLGRTDVSSTLNWRRRTFLLGERIMDRIEYEEWALKGIDQGMGPALKELMEHEANKRQAAPLKLEYPKELVSESEVMKSLSELAKKREPHHYRLLAYNMVGIPITAPLFLVPVLPNFVTYYLMWRAWSHWRAYIASQALNVLLKRKLIEPVPSTQFEAAFQEVQSTKDADLTDWDVYLHAEQIAPLVRAFDLSTQARIDLRRAQEQLTMVMQRGQKSHT</sequence>
<dbReference type="RefSeq" id="XP_060121394.1">
    <property type="nucleotide sequence ID" value="XM_060265411.1"/>
</dbReference>
<dbReference type="Pfam" id="PF10173">
    <property type="entry name" value="Mit_KHE1"/>
    <property type="match status" value="1"/>
</dbReference>
<dbReference type="GO" id="GO:0005739">
    <property type="term" value="C:mitochondrion"/>
    <property type="evidence" value="ECO:0007669"/>
    <property type="project" value="TreeGrafter"/>
</dbReference>
<keyword evidence="1" id="KW-1133">Transmembrane helix</keyword>